<keyword evidence="6" id="KW-0808">Transferase</keyword>
<evidence type="ECO:0000256" key="10">
    <source>
        <dbReference type="ARBA" id="ARBA00031621"/>
    </source>
</evidence>
<evidence type="ECO:0000256" key="11">
    <source>
        <dbReference type="ARBA" id="ARBA00049348"/>
    </source>
</evidence>
<evidence type="ECO:0000259" key="12">
    <source>
        <dbReference type="Pfam" id="PF01035"/>
    </source>
</evidence>
<evidence type="ECO:0000256" key="6">
    <source>
        <dbReference type="ARBA" id="ARBA00022679"/>
    </source>
</evidence>
<dbReference type="Gene3D" id="3.30.160.70">
    <property type="entry name" value="Methylated DNA-protein cysteine methyltransferase domain"/>
    <property type="match status" value="1"/>
</dbReference>
<evidence type="ECO:0000256" key="8">
    <source>
        <dbReference type="ARBA" id="ARBA00023204"/>
    </source>
</evidence>
<dbReference type="Pfam" id="PF01035">
    <property type="entry name" value="DNA_binding_1"/>
    <property type="match status" value="1"/>
</dbReference>
<name>A0A8K0D9H9_IGNLU</name>
<comment type="similarity">
    <text evidence="2">Belongs to the MGMT family.</text>
</comment>
<gene>
    <name evidence="13" type="ORF">ILUMI_06804</name>
</gene>
<dbReference type="InterPro" id="IPR001497">
    <property type="entry name" value="MethylDNA_cys_MeTrfase_AS"/>
</dbReference>
<evidence type="ECO:0000256" key="9">
    <source>
        <dbReference type="ARBA" id="ARBA00030795"/>
    </source>
</evidence>
<dbReference type="GO" id="GO:0032259">
    <property type="term" value="P:methylation"/>
    <property type="evidence" value="ECO:0007669"/>
    <property type="project" value="UniProtKB-KW"/>
</dbReference>
<comment type="caution">
    <text evidence="13">The sequence shown here is derived from an EMBL/GenBank/DDBJ whole genome shotgun (WGS) entry which is preliminary data.</text>
</comment>
<dbReference type="NCBIfam" id="TIGR00589">
    <property type="entry name" value="ogt"/>
    <property type="match status" value="1"/>
</dbReference>
<dbReference type="CDD" id="cd06445">
    <property type="entry name" value="ATase"/>
    <property type="match status" value="1"/>
</dbReference>
<proteinExistence type="inferred from homology"/>
<keyword evidence="5" id="KW-0489">Methyltransferase</keyword>
<organism evidence="13 14">
    <name type="scientific">Ignelater luminosus</name>
    <name type="common">Cucubano</name>
    <name type="synonym">Pyrophorus luminosus</name>
    <dbReference type="NCBI Taxonomy" id="2038154"/>
    <lineage>
        <taxon>Eukaryota</taxon>
        <taxon>Metazoa</taxon>
        <taxon>Ecdysozoa</taxon>
        <taxon>Arthropoda</taxon>
        <taxon>Hexapoda</taxon>
        <taxon>Insecta</taxon>
        <taxon>Pterygota</taxon>
        <taxon>Neoptera</taxon>
        <taxon>Endopterygota</taxon>
        <taxon>Coleoptera</taxon>
        <taxon>Polyphaga</taxon>
        <taxon>Elateriformia</taxon>
        <taxon>Elateroidea</taxon>
        <taxon>Elateridae</taxon>
        <taxon>Agrypninae</taxon>
        <taxon>Pyrophorini</taxon>
        <taxon>Ignelater</taxon>
    </lineage>
</organism>
<dbReference type="InterPro" id="IPR014048">
    <property type="entry name" value="MethylDNA_cys_MeTrfase_DNA-bd"/>
</dbReference>
<keyword evidence="8" id="KW-0234">DNA repair</keyword>
<dbReference type="GO" id="GO:0006281">
    <property type="term" value="P:DNA repair"/>
    <property type="evidence" value="ECO:0007669"/>
    <property type="project" value="UniProtKB-KW"/>
</dbReference>
<dbReference type="OrthoDB" id="1907495at2759"/>
<protein>
    <recommendedName>
        <fullName evidence="4">Methylated-DNA--protein-cysteine methyltransferase</fullName>
        <ecNumber evidence="3">2.1.1.63</ecNumber>
    </recommendedName>
    <alternativeName>
        <fullName evidence="9">6-O-methylguanine-DNA methyltransferase</fullName>
    </alternativeName>
    <alternativeName>
        <fullName evidence="10">O-6-methylguanine-DNA-alkyltransferase</fullName>
    </alternativeName>
</protein>
<keyword evidence="7" id="KW-0227">DNA damage</keyword>
<dbReference type="AlphaFoldDB" id="A0A8K0D9H9"/>
<dbReference type="InterPro" id="IPR036388">
    <property type="entry name" value="WH-like_DNA-bd_sf"/>
</dbReference>
<dbReference type="PANTHER" id="PTHR10815">
    <property type="entry name" value="METHYLATED-DNA--PROTEIN-CYSTEINE METHYLTRANSFERASE"/>
    <property type="match status" value="1"/>
</dbReference>
<dbReference type="InterPro" id="IPR036217">
    <property type="entry name" value="MethylDNA_cys_MeTrfase_DNAb"/>
</dbReference>
<sequence length="184" mass="20806">MQAQLNLKSVTPEEYKKMKGFEITYGFAATKFGPSIIGINNDRLCYIAFYDEGKDNSAIDNLKNDWPNAILKANNDAVQEMAKSVFDDANSKQELNVLLKGTDLQINVWKELTKLKIGTTTNYEQIAKAIGKPSAIRAVANAISRNKVAYVIPCHRVIQKSGNISKYRWGVHRKKEMLEYEKET</sequence>
<reference evidence="13" key="1">
    <citation type="submission" date="2019-08" db="EMBL/GenBank/DDBJ databases">
        <title>The genome of the North American firefly Photinus pyralis.</title>
        <authorList>
            <consortium name="Photinus pyralis genome working group"/>
            <person name="Fallon T.R."/>
            <person name="Sander Lower S.E."/>
            <person name="Weng J.-K."/>
        </authorList>
    </citation>
    <scope>NUCLEOTIDE SEQUENCE</scope>
    <source>
        <strain evidence="13">TRF0915ILg1</strain>
        <tissue evidence="13">Whole body</tissue>
    </source>
</reference>
<keyword evidence="14" id="KW-1185">Reference proteome</keyword>
<comment type="catalytic activity">
    <reaction evidence="11">
        <text>a 6-O-methyl-2'-deoxyguanosine in DNA + L-cysteinyl-[protein] = S-methyl-L-cysteinyl-[protein] + a 2'-deoxyguanosine in DNA</text>
        <dbReference type="Rhea" id="RHEA:24000"/>
        <dbReference type="Rhea" id="RHEA-COMP:10131"/>
        <dbReference type="Rhea" id="RHEA-COMP:10132"/>
        <dbReference type="Rhea" id="RHEA-COMP:11367"/>
        <dbReference type="Rhea" id="RHEA-COMP:11368"/>
        <dbReference type="ChEBI" id="CHEBI:29950"/>
        <dbReference type="ChEBI" id="CHEBI:82612"/>
        <dbReference type="ChEBI" id="CHEBI:85445"/>
        <dbReference type="ChEBI" id="CHEBI:85448"/>
        <dbReference type="EC" id="2.1.1.63"/>
    </reaction>
</comment>
<evidence type="ECO:0000256" key="1">
    <source>
        <dbReference type="ARBA" id="ARBA00001286"/>
    </source>
</evidence>
<dbReference type="FunFam" id="1.10.10.10:FF:000214">
    <property type="entry name" value="Methylated-DNA--protein-cysteine methyltransferase"/>
    <property type="match status" value="1"/>
</dbReference>
<evidence type="ECO:0000313" key="14">
    <source>
        <dbReference type="Proteomes" id="UP000801492"/>
    </source>
</evidence>
<comment type="catalytic activity">
    <reaction evidence="1">
        <text>a 4-O-methyl-thymidine in DNA + L-cysteinyl-[protein] = a thymidine in DNA + S-methyl-L-cysteinyl-[protein]</text>
        <dbReference type="Rhea" id="RHEA:53428"/>
        <dbReference type="Rhea" id="RHEA-COMP:10131"/>
        <dbReference type="Rhea" id="RHEA-COMP:10132"/>
        <dbReference type="Rhea" id="RHEA-COMP:13555"/>
        <dbReference type="Rhea" id="RHEA-COMP:13556"/>
        <dbReference type="ChEBI" id="CHEBI:29950"/>
        <dbReference type="ChEBI" id="CHEBI:82612"/>
        <dbReference type="ChEBI" id="CHEBI:137386"/>
        <dbReference type="ChEBI" id="CHEBI:137387"/>
        <dbReference type="EC" id="2.1.1.63"/>
    </reaction>
</comment>
<dbReference type="GO" id="GO:0003908">
    <property type="term" value="F:methylated-DNA-[protein]-cysteine S-methyltransferase activity"/>
    <property type="evidence" value="ECO:0007669"/>
    <property type="project" value="UniProtKB-EC"/>
</dbReference>
<evidence type="ECO:0000313" key="13">
    <source>
        <dbReference type="EMBL" id="KAF2899361.1"/>
    </source>
</evidence>
<dbReference type="Proteomes" id="UP000801492">
    <property type="component" value="Unassembled WGS sequence"/>
</dbReference>
<evidence type="ECO:0000256" key="5">
    <source>
        <dbReference type="ARBA" id="ARBA00022603"/>
    </source>
</evidence>
<evidence type="ECO:0000256" key="7">
    <source>
        <dbReference type="ARBA" id="ARBA00022763"/>
    </source>
</evidence>
<dbReference type="PANTHER" id="PTHR10815:SF13">
    <property type="entry name" value="METHYLATED-DNA--PROTEIN-CYSTEINE METHYLTRANSFERASE"/>
    <property type="match status" value="1"/>
</dbReference>
<evidence type="ECO:0000256" key="2">
    <source>
        <dbReference type="ARBA" id="ARBA00008711"/>
    </source>
</evidence>
<dbReference type="EC" id="2.1.1.63" evidence="3"/>
<dbReference type="PROSITE" id="PS00374">
    <property type="entry name" value="MGMT"/>
    <property type="match status" value="1"/>
</dbReference>
<dbReference type="Gene3D" id="1.10.10.10">
    <property type="entry name" value="Winged helix-like DNA-binding domain superfamily/Winged helix DNA-binding domain"/>
    <property type="match status" value="1"/>
</dbReference>
<evidence type="ECO:0000256" key="3">
    <source>
        <dbReference type="ARBA" id="ARBA00011918"/>
    </source>
</evidence>
<dbReference type="InterPro" id="IPR036631">
    <property type="entry name" value="MGMT_N_sf"/>
</dbReference>
<dbReference type="SUPFAM" id="SSF53155">
    <property type="entry name" value="Methylated DNA-protein cysteine methyltransferase domain"/>
    <property type="match status" value="1"/>
</dbReference>
<accession>A0A8K0D9H9</accession>
<feature type="domain" description="Methylated-DNA-[protein]-cysteine S-methyltransferase DNA binding" evidence="12">
    <location>
        <begin position="104"/>
        <end position="182"/>
    </location>
</feature>
<dbReference type="SUPFAM" id="SSF46767">
    <property type="entry name" value="Methylated DNA-protein cysteine methyltransferase, C-terminal domain"/>
    <property type="match status" value="1"/>
</dbReference>
<dbReference type="EMBL" id="VTPC01002852">
    <property type="protein sequence ID" value="KAF2899361.1"/>
    <property type="molecule type" value="Genomic_DNA"/>
</dbReference>
<evidence type="ECO:0000256" key="4">
    <source>
        <dbReference type="ARBA" id="ARBA00015377"/>
    </source>
</evidence>